<gene>
    <name evidence="2" type="ORF">ACFQ08_34535</name>
</gene>
<feature type="region of interest" description="Disordered" evidence="1">
    <location>
        <begin position="1"/>
        <end position="59"/>
    </location>
</feature>
<comment type="caution">
    <text evidence="2">The sequence shown here is derived from an EMBL/GenBank/DDBJ whole genome shotgun (WGS) entry which is preliminary data.</text>
</comment>
<organism evidence="2 3">
    <name type="scientific">Streptosporangium algeriense</name>
    <dbReference type="NCBI Taxonomy" id="1682748"/>
    <lineage>
        <taxon>Bacteria</taxon>
        <taxon>Bacillati</taxon>
        <taxon>Actinomycetota</taxon>
        <taxon>Actinomycetes</taxon>
        <taxon>Streptosporangiales</taxon>
        <taxon>Streptosporangiaceae</taxon>
        <taxon>Streptosporangium</taxon>
    </lineage>
</organism>
<sequence length="59" mass="6101">GRPGERGGTGKPDVAVHIDDDDLDTTLPDLEAVPGVVPDKESAAPPSGRMRSTPVPPQE</sequence>
<feature type="non-terminal residue" evidence="2">
    <location>
        <position position="1"/>
    </location>
</feature>
<feature type="compositionally biased region" description="Gly residues" evidence="1">
    <location>
        <begin position="1"/>
        <end position="10"/>
    </location>
</feature>
<proteinExistence type="predicted"/>
<evidence type="ECO:0000256" key="1">
    <source>
        <dbReference type="SAM" id="MobiDB-lite"/>
    </source>
</evidence>
<name>A0ABW3E0Z9_9ACTN</name>
<accession>A0ABW3E0Z9</accession>
<evidence type="ECO:0000313" key="2">
    <source>
        <dbReference type="EMBL" id="MFD0889684.1"/>
    </source>
</evidence>
<protein>
    <submittedName>
        <fullName evidence="2">Uncharacterized protein</fullName>
    </submittedName>
</protein>
<dbReference type="EMBL" id="JBHTHX010001972">
    <property type="protein sequence ID" value="MFD0889684.1"/>
    <property type="molecule type" value="Genomic_DNA"/>
</dbReference>
<dbReference type="Proteomes" id="UP001597024">
    <property type="component" value="Unassembled WGS sequence"/>
</dbReference>
<reference evidence="3" key="1">
    <citation type="journal article" date="2019" name="Int. J. Syst. Evol. Microbiol.">
        <title>The Global Catalogue of Microorganisms (GCM) 10K type strain sequencing project: providing services to taxonomists for standard genome sequencing and annotation.</title>
        <authorList>
            <consortium name="The Broad Institute Genomics Platform"/>
            <consortium name="The Broad Institute Genome Sequencing Center for Infectious Disease"/>
            <person name="Wu L."/>
            <person name="Ma J."/>
        </authorList>
    </citation>
    <scope>NUCLEOTIDE SEQUENCE [LARGE SCALE GENOMIC DNA]</scope>
    <source>
        <strain evidence="3">CCUG 62974</strain>
    </source>
</reference>
<evidence type="ECO:0000313" key="3">
    <source>
        <dbReference type="Proteomes" id="UP001597024"/>
    </source>
</evidence>
<keyword evidence="3" id="KW-1185">Reference proteome</keyword>